<dbReference type="Pfam" id="PF00355">
    <property type="entry name" value="Rieske"/>
    <property type="match status" value="1"/>
</dbReference>
<dbReference type="GO" id="GO:0046872">
    <property type="term" value="F:metal ion binding"/>
    <property type="evidence" value="ECO:0007669"/>
    <property type="project" value="UniProtKB-KW"/>
</dbReference>
<keyword evidence="9" id="KW-1185">Reference proteome</keyword>
<evidence type="ECO:0000256" key="4">
    <source>
        <dbReference type="ARBA" id="ARBA00023014"/>
    </source>
</evidence>
<dbReference type="CDD" id="cd03467">
    <property type="entry name" value="Rieske"/>
    <property type="match status" value="1"/>
</dbReference>
<organism evidence="8 9">
    <name type="scientific">Cyclobacterium lianum</name>
    <dbReference type="NCBI Taxonomy" id="388280"/>
    <lineage>
        <taxon>Bacteria</taxon>
        <taxon>Pseudomonadati</taxon>
        <taxon>Bacteroidota</taxon>
        <taxon>Cytophagia</taxon>
        <taxon>Cytophagales</taxon>
        <taxon>Cyclobacteriaceae</taxon>
        <taxon>Cyclobacterium</taxon>
    </lineage>
</organism>
<dbReference type="PANTHER" id="PTHR10134">
    <property type="entry name" value="CYTOCHROME B-C1 COMPLEX SUBUNIT RIESKE, MITOCHONDRIAL"/>
    <property type="match status" value="1"/>
</dbReference>
<sequence length="142" mass="15839">MDRKTFLKLAGSSCLAIAGVPILLSGCTSVHRVNTIARDNRLTVSKQEFIEGVEKPREVVLVRELSLAFPIALYRLSADDYMALWMECTHQGCEVNAQPHYLVCPCHGSEFDAKGNVVQGPAETNLKNFKVNTDHENIFIYL</sequence>
<feature type="domain" description="Rieske" evidence="7">
    <location>
        <begin position="57"/>
        <end position="140"/>
    </location>
</feature>
<dbReference type="RefSeq" id="WP_073094025.1">
    <property type="nucleotide sequence ID" value="NZ_FRCY01000004.1"/>
</dbReference>
<evidence type="ECO:0000256" key="2">
    <source>
        <dbReference type="ARBA" id="ARBA00022723"/>
    </source>
</evidence>
<dbReference type="EMBL" id="FRCY01000004">
    <property type="protein sequence ID" value="SHM89015.1"/>
    <property type="molecule type" value="Genomic_DNA"/>
</dbReference>
<dbReference type="PROSITE" id="PS51257">
    <property type="entry name" value="PROKAR_LIPOPROTEIN"/>
    <property type="match status" value="1"/>
</dbReference>
<keyword evidence="5" id="KW-1015">Disulfide bond</keyword>
<evidence type="ECO:0000256" key="5">
    <source>
        <dbReference type="ARBA" id="ARBA00023157"/>
    </source>
</evidence>
<evidence type="ECO:0000313" key="8">
    <source>
        <dbReference type="EMBL" id="SHM89015.1"/>
    </source>
</evidence>
<proteinExistence type="predicted"/>
<dbReference type="GO" id="GO:0016020">
    <property type="term" value="C:membrane"/>
    <property type="evidence" value="ECO:0007669"/>
    <property type="project" value="InterPro"/>
</dbReference>
<evidence type="ECO:0000313" key="9">
    <source>
        <dbReference type="Proteomes" id="UP000184513"/>
    </source>
</evidence>
<dbReference type="Proteomes" id="UP000184513">
    <property type="component" value="Unassembled WGS sequence"/>
</dbReference>
<dbReference type="AlphaFoldDB" id="A0A1M7MDP8"/>
<keyword evidence="2" id="KW-0479">Metal-binding</keyword>
<dbReference type="InterPro" id="IPR014349">
    <property type="entry name" value="Rieske_Fe-S_prot"/>
</dbReference>
<dbReference type="InterPro" id="IPR036922">
    <property type="entry name" value="Rieske_2Fe-2S_sf"/>
</dbReference>
<keyword evidence="4" id="KW-0411">Iron-sulfur</keyword>
<dbReference type="SUPFAM" id="SSF50022">
    <property type="entry name" value="ISP domain"/>
    <property type="match status" value="1"/>
</dbReference>
<reference evidence="8 9" key="1">
    <citation type="submission" date="2016-11" db="EMBL/GenBank/DDBJ databases">
        <authorList>
            <person name="Jaros S."/>
            <person name="Januszkiewicz K."/>
            <person name="Wedrychowicz H."/>
        </authorList>
    </citation>
    <scope>NUCLEOTIDE SEQUENCE [LARGE SCALE GENOMIC DNA]</scope>
    <source>
        <strain evidence="8 9">CGMCC 1.6102</strain>
    </source>
</reference>
<keyword evidence="3" id="KW-0408">Iron</keyword>
<dbReference type="InterPro" id="IPR017941">
    <property type="entry name" value="Rieske_2Fe-2S"/>
</dbReference>
<dbReference type="PROSITE" id="PS51296">
    <property type="entry name" value="RIESKE"/>
    <property type="match status" value="1"/>
</dbReference>
<protein>
    <submittedName>
        <fullName evidence="8">Rieske [2Fe-2S] domain-containing protein</fullName>
    </submittedName>
</protein>
<evidence type="ECO:0000256" key="3">
    <source>
        <dbReference type="ARBA" id="ARBA00023004"/>
    </source>
</evidence>
<dbReference type="InterPro" id="IPR005805">
    <property type="entry name" value="Rieske_Fe-S_prot_C"/>
</dbReference>
<gene>
    <name evidence="8" type="ORF">SAMN04488057_104245</name>
</gene>
<name>A0A1M7MDP8_9BACT</name>
<comment type="cofactor">
    <cofactor evidence="6">
        <name>[2Fe-2S] cluster</name>
        <dbReference type="ChEBI" id="CHEBI:190135"/>
    </cofactor>
</comment>
<evidence type="ECO:0000259" key="7">
    <source>
        <dbReference type="PROSITE" id="PS51296"/>
    </source>
</evidence>
<evidence type="ECO:0000256" key="6">
    <source>
        <dbReference type="ARBA" id="ARBA00034078"/>
    </source>
</evidence>
<dbReference type="PRINTS" id="PR00162">
    <property type="entry name" value="RIESKE"/>
</dbReference>
<dbReference type="GO" id="GO:0051537">
    <property type="term" value="F:2 iron, 2 sulfur cluster binding"/>
    <property type="evidence" value="ECO:0007669"/>
    <property type="project" value="UniProtKB-KW"/>
</dbReference>
<evidence type="ECO:0000256" key="1">
    <source>
        <dbReference type="ARBA" id="ARBA00022714"/>
    </source>
</evidence>
<dbReference type="Gene3D" id="2.102.10.10">
    <property type="entry name" value="Rieske [2Fe-2S] iron-sulphur domain"/>
    <property type="match status" value="1"/>
</dbReference>
<dbReference type="STRING" id="388280.SAMN04488057_104245"/>
<accession>A0A1M7MDP8</accession>
<keyword evidence="1" id="KW-0001">2Fe-2S</keyword>
<dbReference type="OrthoDB" id="9767869at2"/>